<evidence type="ECO:0000313" key="10">
    <source>
        <dbReference type="Proteomes" id="UP000177785"/>
    </source>
</evidence>
<name>A0A1G2G5D7_9BACT</name>
<evidence type="ECO:0000256" key="3">
    <source>
        <dbReference type="ARBA" id="ARBA00022676"/>
    </source>
</evidence>
<dbReference type="GO" id="GO:0005886">
    <property type="term" value="C:plasma membrane"/>
    <property type="evidence" value="ECO:0007669"/>
    <property type="project" value="UniProtKB-SubCell"/>
</dbReference>
<dbReference type="GO" id="GO:0009103">
    <property type="term" value="P:lipopolysaccharide biosynthetic process"/>
    <property type="evidence" value="ECO:0007669"/>
    <property type="project" value="UniProtKB-ARBA"/>
</dbReference>
<dbReference type="STRING" id="1802115.A2756_00370"/>
<keyword evidence="3" id="KW-0328">Glycosyltransferase</keyword>
<evidence type="ECO:0000256" key="4">
    <source>
        <dbReference type="ARBA" id="ARBA00022679"/>
    </source>
</evidence>
<evidence type="ECO:0000313" key="9">
    <source>
        <dbReference type="EMBL" id="OGZ45459.1"/>
    </source>
</evidence>
<feature type="transmembrane region" description="Helical" evidence="8">
    <location>
        <begin position="217"/>
        <end position="234"/>
    </location>
</feature>
<dbReference type="Proteomes" id="UP000177785">
    <property type="component" value="Unassembled WGS sequence"/>
</dbReference>
<dbReference type="AlphaFoldDB" id="A0A1G2G5D7"/>
<feature type="transmembrane region" description="Helical" evidence="8">
    <location>
        <begin position="406"/>
        <end position="424"/>
    </location>
</feature>
<feature type="transmembrane region" description="Helical" evidence="8">
    <location>
        <begin position="430"/>
        <end position="448"/>
    </location>
</feature>
<comment type="subcellular location">
    <subcellularLocation>
        <location evidence="1">Cell membrane</location>
        <topology evidence="1">Multi-pass membrane protein</topology>
    </subcellularLocation>
</comment>
<dbReference type="EMBL" id="MHNL01000006">
    <property type="protein sequence ID" value="OGZ45459.1"/>
    <property type="molecule type" value="Genomic_DNA"/>
</dbReference>
<evidence type="ECO:0000256" key="5">
    <source>
        <dbReference type="ARBA" id="ARBA00022692"/>
    </source>
</evidence>
<dbReference type="GO" id="GO:0016763">
    <property type="term" value="F:pentosyltransferase activity"/>
    <property type="evidence" value="ECO:0007669"/>
    <property type="project" value="TreeGrafter"/>
</dbReference>
<protein>
    <submittedName>
        <fullName evidence="9">Uncharacterized protein</fullName>
    </submittedName>
</protein>
<gene>
    <name evidence="9" type="ORF">A2756_00370</name>
</gene>
<keyword evidence="6 8" id="KW-1133">Transmembrane helix</keyword>
<keyword evidence="7 8" id="KW-0472">Membrane</keyword>
<keyword evidence="4" id="KW-0808">Transferase</keyword>
<proteinExistence type="predicted"/>
<feature type="transmembrane region" description="Helical" evidence="8">
    <location>
        <begin position="95"/>
        <end position="113"/>
    </location>
</feature>
<sequence>MFDILSTQRPRTVIVLIAVLGVLFSLLFAVQNGSIVRTEFADYSDDAESYNRMALNMVAHGTFANPDGSYYESVRRSPGYPLFLAGVYRVYPSPVSVWVINEMLFVLSILLVWQIACLYLERSWAYVPVMLYAIAWFVAGYVVRVGSDFLGLVLVLGFLRGCIAYLQTKKISWVVLVAFVLGFLALVRPVMLYFVPVAVCWIWWARSDARIRGLRDALLFAGIAALVVVPWMWWSFQIFHSRQLADSGHILAWRSRDALMSPDRLWATGIAAIAGDVTADYFYPGYARYPDPYPQKDHITERRLAMQRAGVPDVKINDYFFQEAVKNIREHPLPFLLTTGFNLVRLHTPPNHQGTSAFHFLADATYPSLGMRIAINLLLRIIWFGFLGIAFWALTLYRKETGVSGPIYLLLVLCALYTVGIQAVVVDSEFRYILAVMPIYIIFFVRGVRRIVQRYATI</sequence>
<dbReference type="InterPro" id="IPR050297">
    <property type="entry name" value="LipidA_mod_glycosyltrf_83"/>
</dbReference>
<comment type="caution">
    <text evidence="9">The sequence shown here is derived from an EMBL/GenBank/DDBJ whole genome shotgun (WGS) entry which is preliminary data.</text>
</comment>
<accession>A0A1G2G5D7</accession>
<dbReference type="PANTHER" id="PTHR33908">
    <property type="entry name" value="MANNOSYLTRANSFERASE YKCB-RELATED"/>
    <property type="match status" value="1"/>
</dbReference>
<evidence type="ECO:0000256" key="7">
    <source>
        <dbReference type="ARBA" id="ARBA00023136"/>
    </source>
</evidence>
<organism evidence="9 10">
    <name type="scientific">Candidatus Ryanbacteria bacterium RIFCSPHIGHO2_01_FULL_48_27</name>
    <dbReference type="NCBI Taxonomy" id="1802115"/>
    <lineage>
        <taxon>Bacteria</taxon>
        <taxon>Candidatus Ryaniibacteriota</taxon>
    </lineage>
</organism>
<feature type="transmembrane region" description="Helical" evidence="8">
    <location>
        <begin position="125"/>
        <end position="143"/>
    </location>
</feature>
<evidence type="ECO:0000256" key="1">
    <source>
        <dbReference type="ARBA" id="ARBA00004651"/>
    </source>
</evidence>
<feature type="transmembrane region" description="Helical" evidence="8">
    <location>
        <begin position="373"/>
        <end position="394"/>
    </location>
</feature>
<dbReference type="PANTHER" id="PTHR33908:SF11">
    <property type="entry name" value="MEMBRANE PROTEIN"/>
    <property type="match status" value="1"/>
</dbReference>
<evidence type="ECO:0000256" key="8">
    <source>
        <dbReference type="SAM" id="Phobius"/>
    </source>
</evidence>
<evidence type="ECO:0000256" key="2">
    <source>
        <dbReference type="ARBA" id="ARBA00022475"/>
    </source>
</evidence>
<feature type="transmembrane region" description="Helical" evidence="8">
    <location>
        <begin position="173"/>
        <end position="205"/>
    </location>
</feature>
<evidence type="ECO:0000256" key="6">
    <source>
        <dbReference type="ARBA" id="ARBA00022989"/>
    </source>
</evidence>
<keyword evidence="2" id="KW-1003">Cell membrane</keyword>
<reference evidence="9 10" key="1">
    <citation type="journal article" date="2016" name="Nat. Commun.">
        <title>Thousands of microbial genomes shed light on interconnected biogeochemical processes in an aquifer system.</title>
        <authorList>
            <person name="Anantharaman K."/>
            <person name="Brown C.T."/>
            <person name="Hug L.A."/>
            <person name="Sharon I."/>
            <person name="Castelle C.J."/>
            <person name="Probst A.J."/>
            <person name="Thomas B.C."/>
            <person name="Singh A."/>
            <person name="Wilkins M.J."/>
            <person name="Karaoz U."/>
            <person name="Brodie E.L."/>
            <person name="Williams K.H."/>
            <person name="Hubbard S.S."/>
            <person name="Banfield J.F."/>
        </authorList>
    </citation>
    <scope>NUCLEOTIDE SEQUENCE [LARGE SCALE GENOMIC DNA]</scope>
</reference>
<keyword evidence="5 8" id="KW-0812">Transmembrane</keyword>
<feature type="transmembrane region" description="Helical" evidence="8">
    <location>
        <begin position="12"/>
        <end position="30"/>
    </location>
</feature>